<dbReference type="EMBL" id="AP025294">
    <property type="protein sequence ID" value="BDD01352.1"/>
    <property type="molecule type" value="Genomic_DNA"/>
</dbReference>
<evidence type="ECO:0000259" key="1">
    <source>
        <dbReference type="Pfam" id="PF04965"/>
    </source>
</evidence>
<sequence>MDNNLGTGWAFPVNFDQEDTIKLINSKEDIEQSLHILLSTKPGERPLFFDFGCDLHRMTYENINEELKIAIRKIIAEAINKFEKRITLNDIIIDENQSTSGLLNIMIEYTINQTLLTTSYIYPFYFEN</sequence>
<organism evidence="2 3">
    <name type="scientific">Persicobacter psychrovividus</name>
    <dbReference type="NCBI Taxonomy" id="387638"/>
    <lineage>
        <taxon>Bacteria</taxon>
        <taxon>Pseudomonadati</taxon>
        <taxon>Bacteroidota</taxon>
        <taxon>Cytophagia</taxon>
        <taxon>Cytophagales</taxon>
        <taxon>Persicobacteraceae</taxon>
        <taxon>Persicobacter</taxon>
    </lineage>
</organism>
<name>A0ABM7VK38_9BACT</name>
<proteinExistence type="predicted"/>
<keyword evidence="2" id="KW-0614">Plasmid</keyword>
<protein>
    <submittedName>
        <fullName evidence="2">Baseplate protein</fullName>
    </submittedName>
</protein>
<dbReference type="SUPFAM" id="SSF160719">
    <property type="entry name" value="gpW/gp25-like"/>
    <property type="match status" value="1"/>
</dbReference>
<geneLocation type="plasmid" evidence="2 3">
    <name>pPP2</name>
</geneLocation>
<keyword evidence="3" id="KW-1185">Reference proteome</keyword>
<evidence type="ECO:0000313" key="3">
    <source>
        <dbReference type="Proteomes" id="UP001354989"/>
    </source>
</evidence>
<reference evidence="2 3" key="1">
    <citation type="submission" date="2021-12" db="EMBL/GenBank/DDBJ databases">
        <title>Genome sequencing of bacteria with rrn-lacking chromosome and rrn-plasmid.</title>
        <authorList>
            <person name="Anda M."/>
            <person name="Iwasaki W."/>
        </authorList>
    </citation>
    <scope>NUCLEOTIDE SEQUENCE [LARGE SCALE GENOMIC DNA]</scope>
    <source>
        <strain evidence="2 3">NBRC 101262</strain>
        <plasmid evidence="2 3">pPP2</plasmid>
    </source>
</reference>
<feature type="domain" description="IraD/Gp25-like" evidence="1">
    <location>
        <begin position="27"/>
        <end position="114"/>
    </location>
</feature>
<dbReference type="InterPro" id="IPR007048">
    <property type="entry name" value="IraD/Gp25-like"/>
</dbReference>
<gene>
    <name evidence="2" type="ORF">PEPS_36320</name>
</gene>
<dbReference type="Gene3D" id="3.10.450.40">
    <property type="match status" value="1"/>
</dbReference>
<dbReference type="RefSeq" id="WP_338398666.1">
    <property type="nucleotide sequence ID" value="NZ_AP025294.1"/>
</dbReference>
<accession>A0ABM7VK38</accession>
<evidence type="ECO:0000313" key="2">
    <source>
        <dbReference type="EMBL" id="BDD01352.1"/>
    </source>
</evidence>
<dbReference type="Proteomes" id="UP001354989">
    <property type="component" value="Plasmid pPP2"/>
</dbReference>
<dbReference type="Pfam" id="PF04965">
    <property type="entry name" value="GPW_gp25"/>
    <property type="match status" value="1"/>
</dbReference>